<evidence type="ECO:0000313" key="16">
    <source>
        <dbReference type="EMBL" id="GJN33986.1"/>
    </source>
</evidence>
<feature type="region of interest" description="Disordered" evidence="13">
    <location>
        <begin position="65"/>
        <end position="102"/>
    </location>
</feature>
<name>A0AAV5FG66_ELECO</name>
<keyword evidence="7" id="KW-0479">Metal-binding</keyword>
<evidence type="ECO:0000256" key="13">
    <source>
        <dbReference type="SAM" id="MobiDB-lite"/>
    </source>
</evidence>
<comment type="similarity">
    <text evidence="4">Belongs to the RBR family. Ariadne subfamily.</text>
</comment>
<dbReference type="EMBL" id="BQKI01000085">
    <property type="protein sequence ID" value="GJN33986.1"/>
    <property type="molecule type" value="Genomic_DNA"/>
</dbReference>
<dbReference type="Pfam" id="PF01485">
    <property type="entry name" value="IBR"/>
    <property type="match status" value="1"/>
</dbReference>
<dbReference type="Gene3D" id="3.30.40.10">
    <property type="entry name" value="Zinc/RING finger domain, C3HC4 (zinc finger)"/>
    <property type="match status" value="1"/>
</dbReference>
<reference evidence="16" key="2">
    <citation type="submission" date="2021-12" db="EMBL/GenBank/DDBJ databases">
        <title>Resequencing data analysis of finger millet.</title>
        <authorList>
            <person name="Hatakeyama M."/>
            <person name="Aluri S."/>
            <person name="Balachadran M.T."/>
            <person name="Sivarajan S.R."/>
            <person name="Poveda L."/>
            <person name="Shimizu-Inatsugi R."/>
            <person name="Schlapbach R."/>
            <person name="Sreeman S.M."/>
            <person name="Shimizu K.K."/>
        </authorList>
    </citation>
    <scope>NUCLEOTIDE SEQUENCE</scope>
</reference>
<dbReference type="PANTHER" id="PTHR11685">
    <property type="entry name" value="RBR FAMILY RING FINGER AND IBR DOMAIN-CONTAINING"/>
    <property type="match status" value="1"/>
</dbReference>
<evidence type="ECO:0000259" key="14">
    <source>
        <dbReference type="PROSITE" id="PS50089"/>
    </source>
</evidence>
<dbReference type="InterPro" id="IPR044066">
    <property type="entry name" value="TRIAD_supradom"/>
</dbReference>
<sequence>MKSSNAAAVAGAGSRIPIYVSSDDEDEGAPSDDYYSSEDIEIQEAILLSLDSSHAATAAAFAFASTSSPRPNVCKAQDTPPDHKGKRKLSPKDNPSKPKKCSRSEYFDCAICFEKVQVSEKFLVRQCAHAFCNTCVGRYVAAKVSENVAVIGCPDPECEKGLVEIDLCHGIIPSELFDWWNIALCEDIVGGDKFYCPFKDCSALLINDGAVEIKETECPHCHRLFCTSCRVPWHHGIKCKEFKKLGDDEKGQDDLTLKSLAKKKKWQRCPKCKMYVSRVLMSLLQFVSLTKTMMDESQSSKREWQPQIGNTPLSLCSKFAMATSVALKVAAACLLLLCIASDLARPSLASSLPSPDDGNKEAAASLALLRQLAEHELAEELGLAGQHGELSDFCSPACQTCLIVCAVTCVLNKVPIACFANCTVNSSCFGKQVQALPLAA</sequence>
<proteinExistence type="inferred from homology"/>
<dbReference type="Pfam" id="PF14634">
    <property type="entry name" value="zf-RING_5"/>
    <property type="match status" value="1"/>
</dbReference>
<dbReference type="PROSITE" id="PS51873">
    <property type="entry name" value="TRIAD"/>
    <property type="match status" value="1"/>
</dbReference>
<evidence type="ECO:0000256" key="3">
    <source>
        <dbReference type="ARBA" id="ARBA00003976"/>
    </source>
</evidence>
<dbReference type="PROSITE" id="PS00518">
    <property type="entry name" value="ZF_RING_1"/>
    <property type="match status" value="1"/>
</dbReference>
<dbReference type="FunFam" id="3.30.40.10:FF:000230">
    <property type="entry name" value="RBR-type E3 ubiquitin transferase"/>
    <property type="match status" value="1"/>
</dbReference>
<evidence type="ECO:0000256" key="12">
    <source>
        <dbReference type="PROSITE-ProRule" id="PRU00175"/>
    </source>
</evidence>
<evidence type="ECO:0000256" key="5">
    <source>
        <dbReference type="ARBA" id="ARBA00012251"/>
    </source>
</evidence>
<evidence type="ECO:0000256" key="11">
    <source>
        <dbReference type="ARBA" id="ARBA00022833"/>
    </source>
</evidence>
<dbReference type="InterPro" id="IPR001841">
    <property type="entry name" value="Znf_RING"/>
</dbReference>
<dbReference type="InterPro" id="IPR013083">
    <property type="entry name" value="Znf_RING/FYVE/PHD"/>
</dbReference>
<evidence type="ECO:0000259" key="15">
    <source>
        <dbReference type="PROSITE" id="PS51873"/>
    </source>
</evidence>
<keyword evidence="17" id="KW-1185">Reference proteome</keyword>
<comment type="function">
    <text evidence="3">Might act as an E3 ubiquitin-protein ligase, or as part of E3 complex, which accepts ubiquitin from specific E2 ubiquitin-conjugating enzymes and then transfers it to substrates.</text>
</comment>
<evidence type="ECO:0000256" key="2">
    <source>
        <dbReference type="ARBA" id="ARBA00001947"/>
    </source>
</evidence>
<evidence type="ECO:0000256" key="1">
    <source>
        <dbReference type="ARBA" id="ARBA00001798"/>
    </source>
</evidence>
<comment type="caution">
    <text evidence="16">The sequence shown here is derived from an EMBL/GenBank/DDBJ whole genome shotgun (WGS) entry which is preliminary data.</text>
</comment>
<dbReference type="CDD" id="cd22582">
    <property type="entry name" value="BRcat_RBR_unk"/>
    <property type="match status" value="1"/>
</dbReference>
<dbReference type="PROSITE" id="PS50089">
    <property type="entry name" value="ZF_RING_2"/>
    <property type="match status" value="1"/>
</dbReference>
<dbReference type="Proteomes" id="UP001054889">
    <property type="component" value="Unassembled WGS sequence"/>
</dbReference>
<evidence type="ECO:0000256" key="7">
    <source>
        <dbReference type="ARBA" id="ARBA00022723"/>
    </source>
</evidence>
<evidence type="ECO:0000256" key="6">
    <source>
        <dbReference type="ARBA" id="ARBA00022679"/>
    </source>
</evidence>
<evidence type="ECO:0000256" key="8">
    <source>
        <dbReference type="ARBA" id="ARBA00022737"/>
    </source>
</evidence>
<keyword evidence="8" id="KW-0677">Repeat</keyword>
<organism evidence="16 17">
    <name type="scientific">Eleusine coracana subsp. coracana</name>
    <dbReference type="NCBI Taxonomy" id="191504"/>
    <lineage>
        <taxon>Eukaryota</taxon>
        <taxon>Viridiplantae</taxon>
        <taxon>Streptophyta</taxon>
        <taxon>Embryophyta</taxon>
        <taxon>Tracheophyta</taxon>
        <taxon>Spermatophyta</taxon>
        <taxon>Magnoliopsida</taxon>
        <taxon>Liliopsida</taxon>
        <taxon>Poales</taxon>
        <taxon>Poaceae</taxon>
        <taxon>PACMAD clade</taxon>
        <taxon>Chloridoideae</taxon>
        <taxon>Cynodonteae</taxon>
        <taxon>Eleusininae</taxon>
        <taxon>Eleusine</taxon>
    </lineage>
</organism>
<dbReference type="GO" id="GO:0061630">
    <property type="term" value="F:ubiquitin protein ligase activity"/>
    <property type="evidence" value="ECO:0007669"/>
    <property type="project" value="UniProtKB-EC"/>
</dbReference>
<keyword evidence="6" id="KW-0808">Transferase</keyword>
<keyword evidence="10" id="KW-0833">Ubl conjugation pathway</keyword>
<dbReference type="GO" id="GO:0008270">
    <property type="term" value="F:zinc ion binding"/>
    <property type="evidence" value="ECO:0007669"/>
    <property type="project" value="UniProtKB-KW"/>
</dbReference>
<dbReference type="InterPro" id="IPR031127">
    <property type="entry name" value="E3_UB_ligase_RBR"/>
</dbReference>
<evidence type="ECO:0000256" key="4">
    <source>
        <dbReference type="ARBA" id="ARBA00005884"/>
    </source>
</evidence>
<keyword evidence="11" id="KW-0862">Zinc</keyword>
<dbReference type="InterPro" id="IPR002867">
    <property type="entry name" value="IBR_dom"/>
</dbReference>
<feature type="domain" description="RING-type" evidence="15">
    <location>
        <begin position="105"/>
        <end position="320"/>
    </location>
</feature>
<dbReference type="SUPFAM" id="SSF57850">
    <property type="entry name" value="RING/U-box"/>
    <property type="match status" value="2"/>
</dbReference>
<dbReference type="SMART" id="SM00647">
    <property type="entry name" value="IBR"/>
    <property type="match status" value="1"/>
</dbReference>
<gene>
    <name evidence="16" type="primary">gb22617</name>
    <name evidence="16" type="ORF">PR202_gb22617</name>
</gene>
<comment type="catalytic activity">
    <reaction evidence="1">
        <text>[E2 ubiquitin-conjugating enzyme]-S-ubiquitinyl-L-cysteine + [acceptor protein]-L-lysine = [E2 ubiquitin-conjugating enzyme]-L-cysteine + [acceptor protein]-N(6)-ubiquitinyl-L-lysine.</text>
        <dbReference type="EC" id="2.3.2.31"/>
    </reaction>
</comment>
<accession>A0AAV5FG66</accession>
<keyword evidence="9 12" id="KW-0863">Zinc-finger</keyword>
<dbReference type="AlphaFoldDB" id="A0AAV5FG66"/>
<feature type="compositionally biased region" description="Basic and acidic residues" evidence="13">
    <location>
        <begin position="90"/>
        <end position="102"/>
    </location>
</feature>
<protein>
    <recommendedName>
        <fullName evidence="5">RBR-type E3 ubiquitin transferase</fullName>
        <ecNumber evidence="5">2.3.2.31</ecNumber>
    </recommendedName>
</protein>
<reference evidence="16" key="1">
    <citation type="journal article" date="2018" name="DNA Res.">
        <title>Multiple hybrid de novo genome assembly of finger millet, an orphan allotetraploid crop.</title>
        <authorList>
            <person name="Hatakeyama M."/>
            <person name="Aluri S."/>
            <person name="Balachadran M.T."/>
            <person name="Sivarajan S.R."/>
            <person name="Patrignani A."/>
            <person name="Gruter S."/>
            <person name="Poveda L."/>
            <person name="Shimizu-Inatsugi R."/>
            <person name="Baeten J."/>
            <person name="Francoijs K.J."/>
            <person name="Nataraja K.N."/>
            <person name="Reddy Y.A.N."/>
            <person name="Phadnis S."/>
            <person name="Ravikumar R.L."/>
            <person name="Schlapbach R."/>
            <person name="Sreeman S.M."/>
            <person name="Shimizu K.K."/>
        </authorList>
    </citation>
    <scope>NUCLEOTIDE SEQUENCE</scope>
</reference>
<evidence type="ECO:0000256" key="10">
    <source>
        <dbReference type="ARBA" id="ARBA00022786"/>
    </source>
</evidence>
<dbReference type="EC" id="2.3.2.31" evidence="5"/>
<dbReference type="InterPro" id="IPR017907">
    <property type="entry name" value="Znf_RING_CS"/>
</dbReference>
<feature type="domain" description="RING-type" evidence="14">
    <location>
        <begin position="109"/>
        <end position="154"/>
    </location>
</feature>
<evidence type="ECO:0000313" key="17">
    <source>
        <dbReference type="Proteomes" id="UP001054889"/>
    </source>
</evidence>
<dbReference type="GO" id="GO:0016567">
    <property type="term" value="P:protein ubiquitination"/>
    <property type="evidence" value="ECO:0007669"/>
    <property type="project" value="InterPro"/>
</dbReference>
<comment type="cofactor">
    <cofactor evidence="2">
        <name>Zn(2+)</name>
        <dbReference type="ChEBI" id="CHEBI:29105"/>
    </cofactor>
</comment>
<evidence type="ECO:0000256" key="9">
    <source>
        <dbReference type="ARBA" id="ARBA00022771"/>
    </source>
</evidence>